<evidence type="ECO:0000256" key="16">
    <source>
        <dbReference type="PROSITE-ProRule" id="PRU00421"/>
    </source>
</evidence>
<gene>
    <name evidence="21" type="ORF">M132T_06070</name>
</gene>
<keyword evidence="5" id="KW-0808">Transferase</keyword>
<feature type="domain" description="PTS EIIC type-1" evidence="20">
    <location>
        <begin position="112"/>
        <end position="467"/>
    </location>
</feature>
<evidence type="ECO:0000256" key="3">
    <source>
        <dbReference type="ARBA" id="ARBA00022475"/>
    </source>
</evidence>
<evidence type="ECO:0000313" key="22">
    <source>
        <dbReference type="Proteomes" id="UP000887127"/>
    </source>
</evidence>
<feature type="domain" description="PTS EIIA type-1" evidence="18">
    <location>
        <begin position="491"/>
        <end position="595"/>
    </location>
</feature>
<dbReference type="PROSITE" id="PS51103">
    <property type="entry name" value="PTS_EIIC_TYPE_1"/>
    <property type="match status" value="1"/>
</dbReference>
<feature type="transmembrane region" description="Helical" evidence="17">
    <location>
        <begin position="151"/>
        <end position="172"/>
    </location>
</feature>
<keyword evidence="2" id="KW-0813">Transport</keyword>
<dbReference type="Pfam" id="PF02378">
    <property type="entry name" value="PTS_EIIC"/>
    <property type="match status" value="1"/>
</dbReference>
<evidence type="ECO:0000256" key="10">
    <source>
        <dbReference type="ARBA" id="ARBA00023136"/>
    </source>
</evidence>
<evidence type="ECO:0000256" key="5">
    <source>
        <dbReference type="ARBA" id="ARBA00022679"/>
    </source>
</evidence>
<dbReference type="RefSeq" id="WP_091763031.1">
    <property type="nucleotide sequence ID" value="NZ_BJVX01000005.1"/>
</dbReference>
<accession>A0AAV3WW42</accession>
<evidence type="ECO:0000259" key="18">
    <source>
        <dbReference type="PROSITE" id="PS51093"/>
    </source>
</evidence>
<dbReference type="GO" id="GO:0090589">
    <property type="term" value="F:protein-phosphocysteine-trehalose phosphotransferase system transporter activity"/>
    <property type="evidence" value="ECO:0007669"/>
    <property type="project" value="TreeGrafter"/>
</dbReference>
<keyword evidence="8" id="KW-0418">Kinase</keyword>
<dbReference type="FunFam" id="3.30.1360.60:FF:000001">
    <property type="entry name" value="PTS system glucose-specific IIBC component PtsG"/>
    <property type="match status" value="1"/>
</dbReference>
<evidence type="ECO:0000256" key="12">
    <source>
        <dbReference type="ARBA" id="ARBA00045139"/>
    </source>
</evidence>
<keyword evidence="6" id="KW-0598">Phosphotransferase system</keyword>
<feature type="transmembrane region" description="Helical" evidence="17">
    <location>
        <begin position="395"/>
        <end position="419"/>
    </location>
</feature>
<dbReference type="Proteomes" id="UP000887127">
    <property type="component" value="Unassembled WGS sequence"/>
</dbReference>
<keyword evidence="9 17" id="KW-1133">Transmembrane helix</keyword>
<dbReference type="PANTHER" id="PTHR30175">
    <property type="entry name" value="PHOSPHOTRANSFERASE SYSTEM TRANSPORT PROTEIN"/>
    <property type="match status" value="1"/>
</dbReference>
<dbReference type="Pfam" id="PF00367">
    <property type="entry name" value="PTS_EIIB"/>
    <property type="match status" value="1"/>
</dbReference>
<dbReference type="NCBIfam" id="TIGR00830">
    <property type="entry name" value="PTBA"/>
    <property type="match status" value="1"/>
</dbReference>
<dbReference type="AlphaFoldDB" id="A0AAV3WW42"/>
<feature type="transmembrane region" description="Helical" evidence="17">
    <location>
        <begin position="216"/>
        <end position="236"/>
    </location>
</feature>
<keyword evidence="4" id="KW-0762">Sugar transport</keyword>
<dbReference type="InterPro" id="IPR011055">
    <property type="entry name" value="Dup_hybrid_motif"/>
</dbReference>
<keyword evidence="3" id="KW-1003">Cell membrane</keyword>
<dbReference type="InterPro" id="IPR001996">
    <property type="entry name" value="PTS_IIB_1"/>
</dbReference>
<evidence type="ECO:0000256" key="9">
    <source>
        <dbReference type="ARBA" id="ARBA00022989"/>
    </source>
</evidence>
<dbReference type="InterPro" id="IPR050558">
    <property type="entry name" value="PTS_Sugar-Specific_Components"/>
</dbReference>
<dbReference type="GO" id="GO:0005886">
    <property type="term" value="C:plasma membrane"/>
    <property type="evidence" value="ECO:0007669"/>
    <property type="project" value="UniProtKB-SubCell"/>
</dbReference>
<dbReference type="InterPro" id="IPR011297">
    <property type="entry name" value="PTS_IIABC_b_glu"/>
</dbReference>
<feature type="transmembrane region" description="Helical" evidence="17">
    <location>
        <begin position="293"/>
        <end position="319"/>
    </location>
</feature>
<feature type="transmembrane region" description="Helical" evidence="17">
    <location>
        <begin position="248"/>
        <end position="273"/>
    </location>
</feature>
<evidence type="ECO:0000259" key="19">
    <source>
        <dbReference type="PROSITE" id="PS51098"/>
    </source>
</evidence>
<dbReference type="GeneID" id="96910923"/>
<feature type="transmembrane region" description="Helical" evidence="17">
    <location>
        <begin position="431"/>
        <end position="451"/>
    </location>
</feature>
<protein>
    <recommendedName>
        <fullName evidence="14">PTS system sucrose-specific EIIBCA component</fullName>
        <ecNumber evidence="11">2.7.1.211</ecNumber>
    </recommendedName>
    <alternativeName>
        <fullName evidence="15">EIIBCA-Scr</fullName>
    </alternativeName>
</protein>
<comment type="caution">
    <text evidence="21">The sequence shown here is derived from an EMBL/GenBank/DDBJ whole genome shotgun (WGS) entry which is preliminary data.</text>
</comment>
<dbReference type="SUPFAM" id="SSF55604">
    <property type="entry name" value="Glucose permease domain IIB"/>
    <property type="match status" value="1"/>
</dbReference>
<dbReference type="FunFam" id="2.70.70.10:FF:000001">
    <property type="entry name" value="PTS system glucose-specific IIA component"/>
    <property type="match status" value="1"/>
</dbReference>
<evidence type="ECO:0000256" key="7">
    <source>
        <dbReference type="ARBA" id="ARBA00022692"/>
    </source>
</evidence>
<name>A0AAV3WW42_9LACT</name>
<evidence type="ECO:0000256" key="4">
    <source>
        <dbReference type="ARBA" id="ARBA00022597"/>
    </source>
</evidence>
<evidence type="ECO:0000256" key="15">
    <source>
        <dbReference type="ARBA" id="ARBA00081008"/>
    </source>
</evidence>
<evidence type="ECO:0000256" key="17">
    <source>
        <dbReference type="SAM" id="Phobius"/>
    </source>
</evidence>
<dbReference type="GO" id="GO:0016301">
    <property type="term" value="F:kinase activity"/>
    <property type="evidence" value="ECO:0007669"/>
    <property type="project" value="UniProtKB-KW"/>
</dbReference>
<evidence type="ECO:0000256" key="14">
    <source>
        <dbReference type="ARBA" id="ARBA00074554"/>
    </source>
</evidence>
<evidence type="ECO:0000259" key="20">
    <source>
        <dbReference type="PROSITE" id="PS51103"/>
    </source>
</evidence>
<feature type="domain" description="PTS EIIB type-1" evidence="19">
    <location>
        <begin position="7"/>
        <end position="89"/>
    </location>
</feature>
<feature type="active site" description="Phosphocysteine intermediate; for EIIB activity" evidence="16">
    <location>
        <position position="29"/>
    </location>
</feature>
<dbReference type="InterPro" id="IPR018113">
    <property type="entry name" value="PTrfase_EIIB_Cys"/>
</dbReference>
<reference evidence="21" key="1">
    <citation type="submission" date="2019-08" db="EMBL/GenBank/DDBJ databases">
        <title>Marinilactibacillus psychrotolerans M13-2T whole genome sequencing project.</title>
        <authorList>
            <person name="Ishikawa M."/>
            <person name="Suzuki T."/>
            <person name="Matsutani M."/>
        </authorList>
    </citation>
    <scope>NUCLEOTIDE SEQUENCE</scope>
    <source>
        <strain evidence="21">M13-2T</strain>
    </source>
</reference>
<dbReference type="NCBIfam" id="TIGR01995">
    <property type="entry name" value="PTS-II-ABC-beta"/>
    <property type="match status" value="1"/>
</dbReference>
<evidence type="ECO:0000256" key="2">
    <source>
        <dbReference type="ARBA" id="ARBA00022448"/>
    </source>
</evidence>
<dbReference type="PROSITE" id="PS51098">
    <property type="entry name" value="PTS_EIIB_TYPE_1"/>
    <property type="match status" value="1"/>
</dbReference>
<keyword evidence="7 17" id="KW-0812">Transmembrane</keyword>
<organism evidence="21 22">
    <name type="scientific">Marinilactibacillus psychrotolerans</name>
    <dbReference type="NCBI Taxonomy" id="191770"/>
    <lineage>
        <taxon>Bacteria</taxon>
        <taxon>Bacillati</taxon>
        <taxon>Bacillota</taxon>
        <taxon>Bacilli</taxon>
        <taxon>Lactobacillales</taxon>
        <taxon>Carnobacteriaceae</taxon>
        <taxon>Marinilactibacillus</taxon>
    </lineage>
</organism>
<dbReference type="EMBL" id="BKBI01000004">
    <property type="protein sequence ID" value="GEQ35099.1"/>
    <property type="molecule type" value="Genomic_DNA"/>
</dbReference>
<comment type="subcellular location">
    <subcellularLocation>
        <location evidence="1">Cell membrane</location>
        <topology evidence="1">Multi-pass membrane protein</topology>
    </subcellularLocation>
</comment>
<evidence type="ECO:0000256" key="6">
    <source>
        <dbReference type="ARBA" id="ARBA00022683"/>
    </source>
</evidence>
<evidence type="ECO:0000256" key="13">
    <source>
        <dbReference type="ARBA" id="ARBA00048931"/>
    </source>
</evidence>
<comment type="function">
    <text evidence="12">The phosphoenolpyruvate-dependent sugar phosphotransferase system (sugar PTS), a major carbohydrate active transport system, catalyzes the phosphorylation of incoming sugar substrates concomitantly with their translocation across the cell membrane. This system is involved in sucrose transport.</text>
</comment>
<dbReference type="PROSITE" id="PS51093">
    <property type="entry name" value="PTS_EIIA_TYPE_1"/>
    <property type="match status" value="1"/>
</dbReference>
<feature type="transmembrane region" description="Helical" evidence="17">
    <location>
        <begin position="331"/>
        <end position="351"/>
    </location>
</feature>
<sequence length="624" mass="66383">MAKKDYTAPAEKIVNAVGGESNIINLYHCVTRLRFKLKDTSKTDKATLDAMPEVLSVVQANGQYQVVIGNEVENMFEAVMKNHSIENALESDPKEENRDQGEKGNPIIRFFNVISSIFNPIIIALAGAGMLKALLVLCTSYLGMSQESSTYSILAAAGNSVFYFLPIFLAFSAARVFKANPYISVAIVGALLEPNFTGLVTETGAVVDFVGIPTYLMSYTSTVIPAIISVYMYSLLEKQLKKFIPKNIEIFALSLVALLIMVPLTVIVIGPIGVFLGDGIGSLINFASARSGLLAGAILGAGWTFLVMTGVHWGVVPIMLNNIALYGEDPIRPMVAAATFASAGVALGVFMRSKNKDTKALAISSMMPALLGGITEPIVYGLSVKFKRPLIAQTIVGGIAGAFIGAMGTTASVYVFPAITTFPAFAGPTFIYYLIGITGAFVGSAILTYILGFKEDTDREPATEKTSKQADDHSISAPVSGKVIPISEVNDPVFSQKAMGDGVGIIPDNGTVKAPADGVIETVFPTGHAIGIKTTGGYECLIHIGIETVALNGEGFEVKVKQGDKVKKGQILVEFDLDLIKQKGYDPTVMVCITNMDQVKEINLMTPITATNQDVIIDLVGKGV</sequence>
<proteinExistence type="predicted"/>
<evidence type="ECO:0000256" key="11">
    <source>
        <dbReference type="ARBA" id="ARBA00044053"/>
    </source>
</evidence>
<evidence type="ECO:0000256" key="1">
    <source>
        <dbReference type="ARBA" id="ARBA00004651"/>
    </source>
</evidence>
<evidence type="ECO:0000313" key="21">
    <source>
        <dbReference type="EMBL" id="GEQ35099.1"/>
    </source>
</evidence>
<dbReference type="EC" id="2.7.1.211" evidence="11"/>
<dbReference type="GO" id="GO:0015771">
    <property type="term" value="P:trehalose transport"/>
    <property type="evidence" value="ECO:0007669"/>
    <property type="project" value="TreeGrafter"/>
</dbReference>
<feature type="transmembrane region" description="Helical" evidence="17">
    <location>
        <begin position="110"/>
        <end position="131"/>
    </location>
</feature>
<feature type="transmembrane region" description="Helical" evidence="17">
    <location>
        <begin position="179"/>
        <end position="196"/>
    </location>
</feature>
<dbReference type="Pfam" id="PF00358">
    <property type="entry name" value="PTS_EIIA_1"/>
    <property type="match status" value="1"/>
</dbReference>
<dbReference type="InterPro" id="IPR001127">
    <property type="entry name" value="PTS_EIIA_1_perm"/>
</dbReference>
<dbReference type="PANTHER" id="PTHR30175:SF1">
    <property type="entry name" value="PTS SYSTEM ARBUTIN-, CELLOBIOSE-, AND SALICIN-SPECIFIC EIIBC COMPONENT-RELATED"/>
    <property type="match status" value="1"/>
</dbReference>
<dbReference type="CDD" id="cd00212">
    <property type="entry name" value="PTS_IIB_glc"/>
    <property type="match status" value="1"/>
</dbReference>
<evidence type="ECO:0000256" key="8">
    <source>
        <dbReference type="ARBA" id="ARBA00022777"/>
    </source>
</evidence>
<dbReference type="InterPro" id="IPR013013">
    <property type="entry name" value="PTS_EIIC_1"/>
</dbReference>
<comment type="catalytic activity">
    <reaction evidence="13">
        <text>N(pros)-phospho-L-histidyl-[protein](out) + sucrose = sucrose 6(G)-phosphate(in) + L-histidyl-[protein]</text>
        <dbReference type="Rhea" id="RHEA:49236"/>
        <dbReference type="Rhea" id="RHEA-COMP:9745"/>
        <dbReference type="Rhea" id="RHEA-COMP:9746"/>
        <dbReference type="ChEBI" id="CHEBI:17992"/>
        <dbReference type="ChEBI" id="CHEBI:29979"/>
        <dbReference type="ChEBI" id="CHEBI:64837"/>
        <dbReference type="ChEBI" id="CHEBI:91002"/>
        <dbReference type="EC" id="2.7.1.211"/>
    </reaction>
</comment>
<dbReference type="InterPro" id="IPR003352">
    <property type="entry name" value="PTS_EIIC"/>
</dbReference>
<keyword evidence="10 17" id="KW-0472">Membrane</keyword>
<dbReference type="SUPFAM" id="SSF51261">
    <property type="entry name" value="Duplicated hybrid motif"/>
    <property type="match status" value="1"/>
</dbReference>
<dbReference type="Gene3D" id="3.30.1360.60">
    <property type="entry name" value="Glucose permease domain IIB"/>
    <property type="match status" value="1"/>
</dbReference>
<dbReference type="Gene3D" id="2.70.70.10">
    <property type="entry name" value="Glucose Permease (Domain IIA)"/>
    <property type="match status" value="1"/>
</dbReference>
<dbReference type="PROSITE" id="PS01035">
    <property type="entry name" value="PTS_EIIB_TYPE_1_CYS"/>
    <property type="match status" value="1"/>
</dbReference>
<dbReference type="GO" id="GO:0009401">
    <property type="term" value="P:phosphoenolpyruvate-dependent sugar phosphotransferase system"/>
    <property type="evidence" value="ECO:0007669"/>
    <property type="project" value="UniProtKB-KW"/>
</dbReference>
<feature type="transmembrane region" description="Helical" evidence="17">
    <location>
        <begin position="363"/>
        <end position="383"/>
    </location>
</feature>
<dbReference type="InterPro" id="IPR036878">
    <property type="entry name" value="Glu_permease_IIB"/>
</dbReference>
<dbReference type="GO" id="GO:0008982">
    <property type="term" value="F:protein-N(PI)-phosphohistidine-sugar phosphotransferase activity"/>
    <property type="evidence" value="ECO:0007669"/>
    <property type="project" value="InterPro"/>
</dbReference>